<evidence type="ECO:0000256" key="1">
    <source>
        <dbReference type="SAM" id="Phobius"/>
    </source>
</evidence>
<evidence type="ECO:0000313" key="3">
    <source>
        <dbReference type="Proteomes" id="UP000199607"/>
    </source>
</evidence>
<dbReference type="AlphaFoldDB" id="A0A1I4CZH0"/>
<protein>
    <submittedName>
        <fullName evidence="2">Uncharacterized protein</fullName>
    </submittedName>
</protein>
<feature type="transmembrane region" description="Helical" evidence="1">
    <location>
        <begin position="76"/>
        <end position="98"/>
    </location>
</feature>
<gene>
    <name evidence="2" type="ORF">SAMN04487950_1486</name>
</gene>
<keyword evidence="1" id="KW-0472">Membrane</keyword>
<accession>A0A1I4CZH0</accession>
<dbReference type="EMBL" id="FOTC01000001">
    <property type="protein sequence ID" value="SFK86010.1"/>
    <property type="molecule type" value="Genomic_DNA"/>
</dbReference>
<keyword evidence="1" id="KW-0812">Transmembrane</keyword>
<dbReference type="RefSeq" id="WP_089867687.1">
    <property type="nucleotide sequence ID" value="NZ_FOTC01000001.1"/>
</dbReference>
<evidence type="ECO:0000313" key="2">
    <source>
        <dbReference type="EMBL" id="SFK86010.1"/>
    </source>
</evidence>
<organism evidence="2 3">
    <name type="scientific">Halogranum rubrum</name>
    <dbReference type="NCBI Taxonomy" id="553466"/>
    <lineage>
        <taxon>Archaea</taxon>
        <taxon>Methanobacteriati</taxon>
        <taxon>Methanobacteriota</taxon>
        <taxon>Stenosarchaea group</taxon>
        <taxon>Halobacteria</taxon>
        <taxon>Halobacteriales</taxon>
        <taxon>Haloferacaceae</taxon>
    </lineage>
</organism>
<proteinExistence type="predicted"/>
<dbReference type="Proteomes" id="UP000199607">
    <property type="component" value="Unassembled WGS sequence"/>
</dbReference>
<keyword evidence="1" id="KW-1133">Transmembrane helix</keyword>
<dbReference type="STRING" id="553466.SAMN04487950_1486"/>
<feature type="transmembrane region" description="Helical" evidence="1">
    <location>
        <begin position="47"/>
        <end position="64"/>
    </location>
</feature>
<keyword evidence="3" id="KW-1185">Reference proteome</keyword>
<name>A0A1I4CZH0_9EURY</name>
<sequence>MSRQSRLPTIRKIDLLAYVFVLFGLSSMTEAAVLLLGGGSGLEAVGRAVWGLSVLVGGLYARANPRYAETTEQASTLLYVVAGVETVAVVVLFGLRLATL</sequence>
<reference evidence="3" key="1">
    <citation type="submission" date="2016-10" db="EMBL/GenBank/DDBJ databases">
        <authorList>
            <person name="Varghese N."/>
            <person name="Submissions S."/>
        </authorList>
    </citation>
    <scope>NUCLEOTIDE SEQUENCE [LARGE SCALE GENOMIC DNA]</scope>
    <source>
        <strain evidence="3">CGMCC 1.7738</strain>
    </source>
</reference>